<evidence type="ECO:0000313" key="3">
    <source>
        <dbReference type="Proteomes" id="UP000803844"/>
    </source>
</evidence>
<sequence length="118" mass="13146">MNNTVTTENQQSCSRGFLDSPMRAIANELMQCTYEPRGDLCGLLDEGHDPVGEKKTPSRAKWRESESALQTSFHGGPSAWSNNVSTWIATCHHPNLGLKVDQQLRVTWSPGEERKMTA</sequence>
<dbReference type="GeneID" id="63842725"/>
<dbReference type="EMBL" id="MU032352">
    <property type="protein sequence ID" value="KAF3760452.1"/>
    <property type="molecule type" value="Genomic_DNA"/>
</dbReference>
<feature type="region of interest" description="Disordered" evidence="1">
    <location>
        <begin position="45"/>
        <end position="74"/>
    </location>
</feature>
<protein>
    <submittedName>
        <fullName evidence="2">Uncharacterized protein</fullName>
    </submittedName>
</protein>
<accession>A0A9P4XTE6</accession>
<gene>
    <name evidence="2" type="ORF">M406DRAFT_72946</name>
</gene>
<keyword evidence="3" id="KW-1185">Reference proteome</keyword>
<dbReference type="Proteomes" id="UP000803844">
    <property type="component" value="Unassembled WGS sequence"/>
</dbReference>
<feature type="compositionally biased region" description="Basic and acidic residues" evidence="1">
    <location>
        <begin position="45"/>
        <end position="66"/>
    </location>
</feature>
<organism evidence="2 3">
    <name type="scientific">Cryphonectria parasitica (strain ATCC 38755 / EP155)</name>
    <dbReference type="NCBI Taxonomy" id="660469"/>
    <lineage>
        <taxon>Eukaryota</taxon>
        <taxon>Fungi</taxon>
        <taxon>Dikarya</taxon>
        <taxon>Ascomycota</taxon>
        <taxon>Pezizomycotina</taxon>
        <taxon>Sordariomycetes</taxon>
        <taxon>Sordariomycetidae</taxon>
        <taxon>Diaporthales</taxon>
        <taxon>Cryphonectriaceae</taxon>
        <taxon>Cryphonectria-Endothia species complex</taxon>
        <taxon>Cryphonectria</taxon>
    </lineage>
</organism>
<evidence type="ECO:0000313" key="2">
    <source>
        <dbReference type="EMBL" id="KAF3760452.1"/>
    </source>
</evidence>
<proteinExistence type="predicted"/>
<reference evidence="2" key="1">
    <citation type="journal article" date="2020" name="Phytopathology">
        <title>Genome sequence of the chestnut blight fungus Cryphonectria parasitica EP155: A fundamental resource for an archetypical invasive plant pathogen.</title>
        <authorList>
            <person name="Crouch J.A."/>
            <person name="Dawe A."/>
            <person name="Aerts A."/>
            <person name="Barry K."/>
            <person name="Churchill A.C.L."/>
            <person name="Grimwood J."/>
            <person name="Hillman B."/>
            <person name="Milgroom M.G."/>
            <person name="Pangilinan J."/>
            <person name="Smith M."/>
            <person name="Salamov A."/>
            <person name="Schmutz J."/>
            <person name="Yadav J."/>
            <person name="Grigoriev I.V."/>
            <person name="Nuss D."/>
        </authorList>
    </citation>
    <scope>NUCLEOTIDE SEQUENCE</scope>
    <source>
        <strain evidence="2">EP155</strain>
    </source>
</reference>
<evidence type="ECO:0000256" key="1">
    <source>
        <dbReference type="SAM" id="MobiDB-lite"/>
    </source>
</evidence>
<comment type="caution">
    <text evidence="2">The sequence shown here is derived from an EMBL/GenBank/DDBJ whole genome shotgun (WGS) entry which is preliminary data.</text>
</comment>
<dbReference type="AlphaFoldDB" id="A0A9P4XTE6"/>
<dbReference type="RefSeq" id="XP_040771431.1">
    <property type="nucleotide sequence ID" value="XM_040925596.1"/>
</dbReference>
<name>A0A9P4XTE6_CRYP1</name>